<dbReference type="InterPro" id="IPR042185">
    <property type="entry name" value="Serpin_sf_2"/>
</dbReference>
<dbReference type="Gene3D" id="3.30.497.10">
    <property type="entry name" value="Antithrombin, subunit I, domain 2"/>
    <property type="match status" value="1"/>
</dbReference>
<feature type="domain" description="Serpin" evidence="1">
    <location>
        <begin position="7"/>
        <end position="80"/>
    </location>
</feature>
<evidence type="ECO:0000313" key="2">
    <source>
        <dbReference type="EMBL" id="GCC45774.1"/>
    </source>
</evidence>
<dbReference type="EMBL" id="BEZZ01162251">
    <property type="protein sequence ID" value="GCC45774.1"/>
    <property type="molecule type" value="Genomic_DNA"/>
</dbReference>
<dbReference type="InterPro" id="IPR036186">
    <property type="entry name" value="Serpin_sf"/>
</dbReference>
<evidence type="ECO:0000313" key="3">
    <source>
        <dbReference type="Proteomes" id="UP000287033"/>
    </source>
</evidence>
<reference evidence="2 3" key="1">
    <citation type="journal article" date="2018" name="Nat. Ecol. Evol.">
        <title>Shark genomes provide insights into elasmobranch evolution and the origin of vertebrates.</title>
        <authorList>
            <person name="Hara Y"/>
            <person name="Yamaguchi K"/>
            <person name="Onimaru K"/>
            <person name="Kadota M"/>
            <person name="Koyanagi M"/>
            <person name="Keeley SD"/>
            <person name="Tatsumi K"/>
            <person name="Tanaka K"/>
            <person name="Motone F"/>
            <person name="Kageyama Y"/>
            <person name="Nozu R"/>
            <person name="Adachi N"/>
            <person name="Nishimura O"/>
            <person name="Nakagawa R"/>
            <person name="Tanegashima C"/>
            <person name="Kiyatake I"/>
            <person name="Matsumoto R"/>
            <person name="Murakumo K"/>
            <person name="Nishida K"/>
            <person name="Terakita A"/>
            <person name="Kuratani S"/>
            <person name="Sato K"/>
            <person name="Hyodo S Kuraku.S."/>
        </authorList>
    </citation>
    <scope>NUCLEOTIDE SEQUENCE [LARGE SCALE GENOMIC DNA]</scope>
</reference>
<dbReference type="Proteomes" id="UP000287033">
    <property type="component" value="Unassembled WGS sequence"/>
</dbReference>
<feature type="non-terminal residue" evidence="2">
    <location>
        <position position="1"/>
    </location>
</feature>
<protein>
    <recommendedName>
        <fullName evidence="1">Serpin domain-containing protein</fullName>
    </recommendedName>
</protein>
<dbReference type="AlphaFoldDB" id="A0A401TT05"/>
<dbReference type="Gene3D" id="2.30.39.10">
    <property type="entry name" value="Alpha-1-antitrypsin, domain 1"/>
    <property type="match status" value="1"/>
</dbReference>
<dbReference type="InterPro" id="IPR023796">
    <property type="entry name" value="Serpin_dom"/>
</dbReference>
<dbReference type="InterPro" id="IPR042178">
    <property type="entry name" value="Serpin_sf_1"/>
</dbReference>
<keyword evidence="3" id="KW-1185">Reference proteome</keyword>
<dbReference type="STRING" id="137246.A0A401TT05"/>
<sequence>LQDVLVQPNLCGMSSDPVEISGAEHQAVLALDEDGVEAAAISALSVARNVVMFEVQQPYLILLWNDELGFPLFIGRVVDPSQ</sequence>
<evidence type="ECO:0000259" key="1">
    <source>
        <dbReference type="Pfam" id="PF00079"/>
    </source>
</evidence>
<dbReference type="OrthoDB" id="6433428at2759"/>
<proteinExistence type="predicted"/>
<accession>A0A401TT05</accession>
<name>A0A401TT05_CHIPU</name>
<dbReference type="SUPFAM" id="SSF56574">
    <property type="entry name" value="Serpins"/>
    <property type="match status" value="1"/>
</dbReference>
<organism evidence="2 3">
    <name type="scientific">Chiloscyllium punctatum</name>
    <name type="common">Brownbanded bambooshark</name>
    <name type="synonym">Hemiscyllium punctatum</name>
    <dbReference type="NCBI Taxonomy" id="137246"/>
    <lineage>
        <taxon>Eukaryota</taxon>
        <taxon>Metazoa</taxon>
        <taxon>Chordata</taxon>
        <taxon>Craniata</taxon>
        <taxon>Vertebrata</taxon>
        <taxon>Chondrichthyes</taxon>
        <taxon>Elasmobranchii</taxon>
        <taxon>Galeomorphii</taxon>
        <taxon>Galeoidea</taxon>
        <taxon>Orectolobiformes</taxon>
        <taxon>Hemiscylliidae</taxon>
        <taxon>Chiloscyllium</taxon>
    </lineage>
</organism>
<comment type="caution">
    <text evidence="2">The sequence shown here is derived from an EMBL/GenBank/DDBJ whole genome shotgun (WGS) entry which is preliminary data.</text>
</comment>
<dbReference type="Pfam" id="PF00079">
    <property type="entry name" value="Serpin"/>
    <property type="match status" value="1"/>
</dbReference>
<gene>
    <name evidence="2" type="ORF">chiPu_0029647</name>
</gene>